<dbReference type="EMBL" id="FNDX01000004">
    <property type="protein sequence ID" value="SDI26555.1"/>
    <property type="molecule type" value="Genomic_DNA"/>
</dbReference>
<dbReference type="Pfam" id="PF11337">
    <property type="entry name" value="DUF3139"/>
    <property type="match status" value="1"/>
</dbReference>
<accession>A0A1G8J5K9</accession>
<dbReference type="AlphaFoldDB" id="A0A1G8J5K9"/>
<evidence type="ECO:0000256" key="1">
    <source>
        <dbReference type="SAM" id="Phobius"/>
    </source>
</evidence>
<dbReference type="OrthoDB" id="2738731at2"/>
<evidence type="ECO:0000313" key="3">
    <source>
        <dbReference type="Proteomes" id="UP000199050"/>
    </source>
</evidence>
<dbReference type="STRING" id="1174501.SAMN05216192_10484"/>
<sequence>MGLSPVRRRVVYVLRVLIVLLLLTPVVYVQVNKILYAKRVSAYLKETKGYTKQEIASVKGIWSIKAPPFLVEVEFRDEPGVEYIYFAHAGVLQFSYSITPEGRENGFREARLKHVDPVQ</sequence>
<feature type="transmembrane region" description="Helical" evidence="1">
    <location>
        <begin position="12"/>
        <end position="31"/>
    </location>
</feature>
<gene>
    <name evidence="2" type="ORF">SAMN05216192_10484</name>
</gene>
<evidence type="ECO:0000313" key="2">
    <source>
        <dbReference type="EMBL" id="SDI26555.1"/>
    </source>
</evidence>
<evidence type="ECO:0008006" key="4">
    <source>
        <dbReference type="Google" id="ProtNLM"/>
    </source>
</evidence>
<dbReference type="Proteomes" id="UP000199050">
    <property type="component" value="Unassembled WGS sequence"/>
</dbReference>
<organism evidence="2 3">
    <name type="scientific">Paenibacillus typhae</name>
    <dbReference type="NCBI Taxonomy" id="1174501"/>
    <lineage>
        <taxon>Bacteria</taxon>
        <taxon>Bacillati</taxon>
        <taxon>Bacillota</taxon>
        <taxon>Bacilli</taxon>
        <taxon>Bacillales</taxon>
        <taxon>Paenibacillaceae</taxon>
        <taxon>Paenibacillus</taxon>
    </lineage>
</organism>
<reference evidence="3" key="1">
    <citation type="submission" date="2016-10" db="EMBL/GenBank/DDBJ databases">
        <authorList>
            <person name="Varghese N."/>
            <person name="Submissions S."/>
        </authorList>
    </citation>
    <scope>NUCLEOTIDE SEQUENCE [LARGE SCALE GENOMIC DNA]</scope>
    <source>
        <strain evidence="3">CGMCC 1.11012</strain>
    </source>
</reference>
<keyword evidence="1" id="KW-0472">Membrane</keyword>
<proteinExistence type="predicted"/>
<dbReference type="InterPro" id="IPR021486">
    <property type="entry name" value="DUF3139"/>
</dbReference>
<name>A0A1G8J5K9_9BACL</name>
<keyword evidence="1" id="KW-0812">Transmembrane</keyword>
<protein>
    <recommendedName>
        <fullName evidence="4">DUF3139 domain-containing protein</fullName>
    </recommendedName>
</protein>
<keyword evidence="3" id="KW-1185">Reference proteome</keyword>
<keyword evidence="1" id="KW-1133">Transmembrane helix</keyword>